<proteinExistence type="evidence at transcript level"/>
<accession>A0A6F9DFM6</accession>
<evidence type="ECO:0000313" key="1">
    <source>
        <dbReference type="EMBL" id="CAB3257373.1"/>
    </source>
</evidence>
<sequence length="283" mass="31946">MFILLDYELIIIKHSYSVSGSKPIEVAMQKTATVATTLVWIPLPYVKIDVDVKVDWGTFGKNPRFWSSTTYRDYSIRFGAQCGGSYCKVLFTVTNSQDWGQISSTNSQATNFYRSNNRTQVRAEIRNMNRATLVGYTVIQRKYRNVPDSYDWRTVLDNMSSCFDDTALKQYGDLPSLSVPATFIKGSIDYYDSDIVPGFIQFRKYGRSGNPYPICPGIKLETNADPSLHCIGGIESGSSYSSQRRCGDFSDWDQLAAHKIKRANSTTGDDVTDLTSTILLFYR</sequence>
<protein>
    <submittedName>
        <fullName evidence="1">Intelectin-1-like</fullName>
    </submittedName>
</protein>
<gene>
    <name evidence="1" type="primary">Itln1-003</name>
</gene>
<dbReference type="EMBL" id="LR786077">
    <property type="protein sequence ID" value="CAB3257373.1"/>
    <property type="molecule type" value="mRNA"/>
</dbReference>
<dbReference type="AlphaFoldDB" id="A0A6F9DFM6"/>
<reference evidence="1" key="1">
    <citation type="submission" date="2020-04" db="EMBL/GenBank/DDBJ databases">
        <authorList>
            <person name="Neveu A P."/>
        </authorList>
    </citation>
    <scope>NUCLEOTIDE SEQUENCE</scope>
    <source>
        <tissue evidence="1">Whole embryo</tissue>
    </source>
</reference>
<name>A0A6F9DFM6_9ASCI</name>
<organism evidence="1">
    <name type="scientific">Phallusia mammillata</name>
    <dbReference type="NCBI Taxonomy" id="59560"/>
    <lineage>
        <taxon>Eukaryota</taxon>
        <taxon>Metazoa</taxon>
        <taxon>Chordata</taxon>
        <taxon>Tunicata</taxon>
        <taxon>Ascidiacea</taxon>
        <taxon>Phlebobranchia</taxon>
        <taxon>Ascidiidae</taxon>
        <taxon>Phallusia</taxon>
    </lineage>
</organism>